<evidence type="ECO:0000256" key="2">
    <source>
        <dbReference type="ARBA" id="ARBA00009045"/>
    </source>
</evidence>
<dbReference type="OrthoDB" id="418595at2759"/>
<dbReference type="GO" id="GO:0016020">
    <property type="term" value="C:membrane"/>
    <property type="evidence" value="ECO:0007669"/>
    <property type="project" value="UniProtKB-SubCell"/>
</dbReference>
<dbReference type="InterPro" id="IPR051739">
    <property type="entry name" value="Rhomboid_IM_Serine_Proteases"/>
</dbReference>
<organism evidence="9 10">
    <name type="scientific">Sitophilus oryzae</name>
    <name type="common">Rice weevil</name>
    <name type="synonym">Curculio oryzae</name>
    <dbReference type="NCBI Taxonomy" id="7048"/>
    <lineage>
        <taxon>Eukaryota</taxon>
        <taxon>Metazoa</taxon>
        <taxon>Ecdysozoa</taxon>
        <taxon>Arthropoda</taxon>
        <taxon>Hexapoda</taxon>
        <taxon>Insecta</taxon>
        <taxon>Pterygota</taxon>
        <taxon>Neoptera</taxon>
        <taxon>Endopterygota</taxon>
        <taxon>Coleoptera</taxon>
        <taxon>Polyphaga</taxon>
        <taxon>Cucujiformia</taxon>
        <taxon>Curculionidae</taxon>
        <taxon>Dryophthorinae</taxon>
        <taxon>Sitophilus</taxon>
    </lineage>
</organism>
<keyword evidence="6 7" id="KW-0472">Membrane</keyword>
<dbReference type="GO" id="GO:0004252">
    <property type="term" value="F:serine-type endopeptidase activity"/>
    <property type="evidence" value="ECO:0007669"/>
    <property type="project" value="InterPro"/>
</dbReference>
<dbReference type="RefSeq" id="XP_030747625.1">
    <property type="nucleotide sequence ID" value="XM_030891765.1"/>
</dbReference>
<dbReference type="Proteomes" id="UP000504635">
    <property type="component" value="Unplaced"/>
</dbReference>
<keyword evidence="3 7" id="KW-0812">Transmembrane</keyword>
<dbReference type="AlphaFoldDB" id="A0A6J2X9I7"/>
<dbReference type="Pfam" id="PF01694">
    <property type="entry name" value="Rhomboid"/>
    <property type="match status" value="1"/>
</dbReference>
<evidence type="ECO:0000259" key="8">
    <source>
        <dbReference type="PROSITE" id="PS50222"/>
    </source>
</evidence>
<accession>A0A6J2X9I7</accession>
<evidence type="ECO:0000256" key="5">
    <source>
        <dbReference type="ARBA" id="ARBA00022989"/>
    </source>
</evidence>
<dbReference type="PROSITE" id="PS00018">
    <property type="entry name" value="EF_HAND_1"/>
    <property type="match status" value="2"/>
</dbReference>
<dbReference type="InterPro" id="IPR011992">
    <property type="entry name" value="EF-hand-dom_pair"/>
</dbReference>
<gene>
    <name evidence="10" type="primary">LOC115876077</name>
</gene>
<dbReference type="Pfam" id="PF13499">
    <property type="entry name" value="EF-hand_7"/>
    <property type="match status" value="1"/>
</dbReference>
<proteinExistence type="inferred from homology"/>
<dbReference type="PROSITE" id="PS50222">
    <property type="entry name" value="EF_HAND_2"/>
    <property type="match status" value="2"/>
</dbReference>
<dbReference type="Gene3D" id="1.10.238.10">
    <property type="entry name" value="EF-hand"/>
    <property type="match status" value="1"/>
</dbReference>
<keyword evidence="5 7" id="KW-1133">Transmembrane helix</keyword>
<reference evidence="10" key="1">
    <citation type="submission" date="2025-08" db="UniProtKB">
        <authorList>
            <consortium name="RefSeq"/>
        </authorList>
    </citation>
    <scope>IDENTIFICATION</scope>
    <source>
        <tissue evidence="10">Gonads</tissue>
    </source>
</reference>
<dbReference type="InterPro" id="IPR002048">
    <property type="entry name" value="EF_hand_dom"/>
</dbReference>
<feature type="transmembrane region" description="Helical" evidence="7">
    <location>
        <begin position="361"/>
        <end position="383"/>
    </location>
</feature>
<evidence type="ECO:0000256" key="7">
    <source>
        <dbReference type="SAM" id="Phobius"/>
    </source>
</evidence>
<feature type="domain" description="EF-hand" evidence="8">
    <location>
        <begin position="7"/>
        <end position="42"/>
    </location>
</feature>
<comment type="similarity">
    <text evidence="2">Belongs to the peptidase S54 family.</text>
</comment>
<dbReference type="KEGG" id="soy:115876077"/>
<dbReference type="InParanoid" id="A0A6J2X9I7"/>
<dbReference type="PANTHER" id="PTHR45840">
    <property type="entry name" value="RHOMBOID-RELATED PROTEIN"/>
    <property type="match status" value="1"/>
</dbReference>
<dbReference type="Gene3D" id="1.20.1540.10">
    <property type="entry name" value="Rhomboid-like"/>
    <property type="match status" value="1"/>
</dbReference>
<name>A0A6J2X9I7_SITOR</name>
<feature type="transmembrane region" description="Helical" evidence="7">
    <location>
        <begin position="211"/>
        <end position="238"/>
    </location>
</feature>
<dbReference type="SMART" id="SM00054">
    <property type="entry name" value="EFh"/>
    <property type="match status" value="2"/>
</dbReference>
<dbReference type="SUPFAM" id="SSF47473">
    <property type="entry name" value="EF-hand"/>
    <property type="match status" value="1"/>
</dbReference>
<keyword evidence="4" id="KW-0106">Calcium</keyword>
<evidence type="ECO:0000313" key="10">
    <source>
        <dbReference type="RefSeq" id="XP_030747625.1"/>
    </source>
</evidence>
<dbReference type="CDD" id="cd00051">
    <property type="entry name" value="EFh"/>
    <property type="match status" value="1"/>
</dbReference>
<feature type="transmembrane region" description="Helical" evidence="7">
    <location>
        <begin position="331"/>
        <end position="349"/>
    </location>
</feature>
<feature type="transmembrane region" description="Helical" evidence="7">
    <location>
        <begin position="276"/>
        <end position="294"/>
    </location>
</feature>
<protein>
    <submittedName>
        <fullName evidence="10">Rhomboid-related protein 2-like</fullName>
    </submittedName>
</protein>
<comment type="subcellular location">
    <subcellularLocation>
        <location evidence="1">Membrane</location>
        <topology evidence="1">Multi-pass membrane protein</topology>
    </subcellularLocation>
</comment>
<evidence type="ECO:0000256" key="1">
    <source>
        <dbReference type="ARBA" id="ARBA00004141"/>
    </source>
</evidence>
<feature type="transmembrane region" description="Helical" evidence="7">
    <location>
        <begin position="300"/>
        <end position="319"/>
    </location>
</feature>
<evidence type="ECO:0000256" key="6">
    <source>
        <dbReference type="ARBA" id="ARBA00023136"/>
    </source>
</evidence>
<dbReference type="GeneID" id="115876077"/>
<dbReference type="PANTHER" id="PTHR45840:SF8">
    <property type="entry name" value="RHOMBOID PROTEASE"/>
    <property type="match status" value="1"/>
</dbReference>
<dbReference type="SUPFAM" id="SSF144091">
    <property type="entry name" value="Rhomboid-like"/>
    <property type="match status" value="1"/>
</dbReference>
<evidence type="ECO:0000313" key="9">
    <source>
        <dbReference type="Proteomes" id="UP000504635"/>
    </source>
</evidence>
<feature type="transmembrane region" description="Helical" evidence="7">
    <location>
        <begin position="244"/>
        <end position="264"/>
    </location>
</feature>
<sequence length="398" mass="44885">MPEISAKKLKVYQEIFEACDTNQDGEICIAELKAFIGVSSSGRKKVLTDDQIAYIFSMGDKDNSKSLSFEEFIEVLENPDLKFLFGKWVTRYVNFLLPPRPTQTATEHVQTSVLYGSGTETQQLLFTPRALRRSVSQETRVTIVTEDIPVSYLKMFTCCPPPFAMVIFSISALFCYLLDEISEKGSTLTGNGKTAKIFMYEPSKRIEVWRYLTYMLVHIGHVHMITNLVVQLMLGIPLEMAHKWARVTMVYFFGVIAGSLATSVTDPWTRLAGASGGVYALLTAHIASVIMNWGQMQFPIIQLFIFGIIITVDLGTAIYDRYFLNIENNVGVMAHIGGAVAGLLVGIYILKNLKQTTFEKYLWWVALVLFIILMVTAIFLNIFMPYRYPSSSQQININ</sequence>
<evidence type="ECO:0000256" key="3">
    <source>
        <dbReference type="ARBA" id="ARBA00022692"/>
    </source>
</evidence>
<dbReference type="InterPro" id="IPR022764">
    <property type="entry name" value="Peptidase_S54_rhomboid_dom"/>
</dbReference>
<dbReference type="InterPro" id="IPR018247">
    <property type="entry name" value="EF_Hand_1_Ca_BS"/>
</dbReference>
<dbReference type="InterPro" id="IPR035952">
    <property type="entry name" value="Rhomboid-like_sf"/>
</dbReference>
<dbReference type="GO" id="GO:0005509">
    <property type="term" value="F:calcium ion binding"/>
    <property type="evidence" value="ECO:0007669"/>
    <property type="project" value="InterPro"/>
</dbReference>
<feature type="domain" description="EF-hand" evidence="8">
    <location>
        <begin position="47"/>
        <end position="82"/>
    </location>
</feature>
<keyword evidence="9" id="KW-1185">Reference proteome</keyword>
<evidence type="ECO:0000256" key="4">
    <source>
        <dbReference type="ARBA" id="ARBA00022837"/>
    </source>
</evidence>